<feature type="transmembrane region" description="Helical" evidence="1">
    <location>
        <begin position="12"/>
        <end position="29"/>
    </location>
</feature>
<keyword evidence="1" id="KW-1133">Transmembrane helix</keyword>
<keyword evidence="1" id="KW-0472">Membrane</keyword>
<protein>
    <submittedName>
        <fullName evidence="2">Uncharacterized protein</fullName>
    </submittedName>
</protein>
<accession>A0A2P2NUZ1</accession>
<dbReference type="EMBL" id="GGEC01065821">
    <property type="protein sequence ID" value="MBX46305.1"/>
    <property type="molecule type" value="Transcribed_RNA"/>
</dbReference>
<evidence type="ECO:0000313" key="2">
    <source>
        <dbReference type="EMBL" id="MBX46305.1"/>
    </source>
</evidence>
<dbReference type="AlphaFoldDB" id="A0A2P2NUZ1"/>
<proteinExistence type="predicted"/>
<keyword evidence="1" id="KW-0812">Transmembrane</keyword>
<reference evidence="2" key="1">
    <citation type="submission" date="2018-02" db="EMBL/GenBank/DDBJ databases">
        <title>Rhizophora mucronata_Transcriptome.</title>
        <authorList>
            <person name="Meera S.P."/>
            <person name="Sreeshan A."/>
            <person name="Augustine A."/>
        </authorList>
    </citation>
    <scope>NUCLEOTIDE SEQUENCE</scope>
    <source>
        <tissue evidence="2">Leaf</tissue>
    </source>
</reference>
<sequence length="48" mass="5462">MQLENNYLTEPSILLFGCSHALNSIVFILHGTTFNDLNMAHAMCLYFL</sequence>
<organism evidence="2">
    <name type="scientific">Rhizophora mucronata</name>
    <name type="common">Asiatic mangrove</name>
    <dbReference type="NCBI Taxonomy" id="61149"/>
    <lineage>
        <taxon>Eukaryota</taxon>
        <taxon>Viridiplantae</taxon>
        <taxon>Streptophyta</taxon>
        <taxon>Embryophyta</taxon>
        <taxon>Tracheophyta</taxon>
        <taxon>Spermatophyta</taxon>
        <taxon>Magnoliopsida</taxon>
        <taxon>eudicotyledons</taxon>
        <taxon>Gunneridae</taxon>
        <taxon>Pentapetalae</taxon>
        <taxon>rosids</taxon>
        <taxon>fabids</taxon>
        <taxon>Malpighiales</taxon>
        <taxon>Rhizophoraceae</taxon>
        <taxon>Rhizophora</taxon>
    </lineage>
</organism>
<name>A0A2P2NUZ1_RHIMU</name>
<evidence type="ECO:0000256" key="1">
    <source>
        <dbReference type="SAM" id="Phobius"/>
    </source>
</evidence>